<organism evidence="2 3">
    <name type="scientific">Aquilutibacter rugosus</name>
    <dbReference type="NCBI Taxonomy" id="3115820"/>
    <lineage>
        <taxon>Bacteria</taxon>
        <taxon>Pseudomonadati</taxon>
        <taxon>Pseudomonadota</taxon>
        <taxon>Gammaproteobacteria</taxon>
        <taxon>Lysobacterales</taxon>
        <taxon>Lysobacteraceae</taxon>
        <taxon>Aquilutibacter</taxon>
    </lineage>
</organism>
<evidence type="ECO:0000313" key="2">
    <source>
        <dbReference type="EMBL" id="MEF2156073.1"/>
    </source>
</evidence>
<keyword evidence="1" id="KW-0472">Membrane</keyword>
<name>A0ABU7V0P2_9GAMM</name>
<dbReference type="Proteomes" id="UP001356170">
    <property type="component" value="Unassembled WGS sequence"/>
</dbReference>
<evidence type="ECO:0000313" key="3">
    <source>
        <dbReference type="Proteomes" id="UP001356170"/>
    </source>
</evidence>
<proteinExistence type="predicted"/>
<gene>
    <name evidence="2" type="ORF">V3390_07495</name>
</gene>
<comment type="caution">
    <text evidence="2">The sequence shown here is derived from an EMBL/GenBank/DDBJ whole genome shotgun (WGS) entry which is preliminary data.</text>
</comment>
<feature type="transmembrane region" description="Helical" evidence="1">
    <location>
        <begin position="203"/>
        <end position="227"/>
    </location>
</feature>
<reference evidence="2 3" key="1">
    <citation type="submission" date="2024-01" db="EMBL/GenBank/DDBJ databases">
        <title>Novel species of the genus Luteimonas isolated from rivers.</title>
        <authorList>
            <person name="Lu H."/>
        </authorList>
    </citation>
    <scope>NUCLEOTIDE SEQUENCE [LARGE SCALE GENOMIC DNA]</scope>
    <source>
        <strain evidence="2 3">FXH3W</strain>
    </source>
</reference>
<evidence type="ECO:0008006" key="4">
    <source>
        <dbReference type="Google" id="ProtNLM"/>
    </source>
</evidence>
<keyword evidence="1" id="KW-1133">Transmembrane helix</keyword>
<dbReference type="RefSeq" id="WP_331688702.1">
    <property type="nucleotide sequence ID" value="NZ_JAZHBN010000001.1"/>
</dbReference>
<accession>A0ABU7V0P2</accession>
<feature type="transmembrane region" description="Helical" evidence="1">
    <location>
        <begin position="104"/>
        <end position="130"/>
    </location>
</feature>
<feature type="transmembrane region" description="Helical" evidence="1">
    <location>
        <begin position="239"/>
        <end position="256"/>
    </location>
</feature>
<feature type="transmembrane region" description="Helical" evidence="1">
    <location>
        <begin position="35"/>
        <end position="60"/>
    </location>
</feature>
<feature type="transmembrane region" description="Helical" evidence="1">
    <location>
        <begin position="151"/>
        <end position="170"/>
    </location>
</feature>
<keyword evidence="3" id="KW-1185">Reference proteome</keyword>
<feature type="transmembrane region" description="Helical" evidence="1">
    <location>
        <begin position="176"/>
        <end position="196"/>
    </location>
</feature>
<dbReference type="EMBL" id="JAZHBO010000002">
    <property type="protein sequence ID" value="MEF2156073.1"/>
    <property type="molecule type" value="Genomic_DNA"/>
</dbReference>
<feature type="transmembrane region" description="Helical" evidence="1">
    <location>
        <begin position="318"/>
        <end position="339"/>
    </location>
</feature>
<sequence>MNAVALNERPVARATKRNSRFLTLLKREIWEHKGAVVWAPAILAAVQVLVTAVTSAVTYARFHDRAGDVTINGQHMEFTVDSLSGVVTKLSSSDLAAGGKGLDMLYYAASMWPLLLAGIVAFFYCIGAIYDERKDRSLLFWKSMPVSDRDTVLSKAVMALVIIPGVAMLVSAALVLVYAALASVACMFVGISPLMIWQHSNPLGVIASVFAGLPLHALWALPAAGWLLLCSAYAKRVPLLWAIGLPLLLGLIIVWIESGSSLGASSAITENYFHHIVYRILPGIVPGSFVPALGEIDIMGHSDLMPYSLPVLGEVYRLLLKPELWAGVIAGVGMISLAIRQRRHAGAL</sequence>
<keyword evidence="1" id="KW-0812">Transmembrane</keyword>
<feature type="transmembrane region" description="Helical" evidence="1">
    <location>
        <begin position="276"/>
        <end position="298"/>
    </location>
</feature>
<protein>
    <recommendedName>
        <fullName evidence="4">ABC-2 type transport system permease protein</fullName>
    </recommendedName>
</protein>
<evidence type="ECO:0000256" key="1">
    <source>
        <dbReference type="SAM" id="Phobius"/>
    </source>
</evidence>